<dbReference type="Proteomes" id="UP000274556">
    <property type="component" value="Unassembled WGS sequence"/>
</dbReference>
<name>A0A495V7R4_9GAMM</name>
<gene>
    <name evidence="1" type="ORF">BDD21_2907</name>
</gene>
<evidence type="ECO:0000313" key="1">
    <source>
        <dbReference type="EMBL" id="RKT45451.1"/>
    </source>
</evidence>
<dbReference type="OrthoDB" id="5770267at2"/>
<reference evidence="1 2" key="1">
    <citation type="submission" date="2018-10" db="EMBL/GenBank/DDBJ databases">
        <title>Genomic Encyclopedia of Archaeal and Bacterial Type Strains, Phase II (KMG-II): from individual species to whole genera.</title>
        <authorList>
            <person name="Goeker M."/>
        </authorList>
    </citation>
    <scope>NUCLEOTIDE SEQUENCE [LARGE SCALE GENOMIC DNA]</scope>
    <source>
        <strain evidence="1 2">DSM 235</strain>
    </source>
</reference>
<keyword evidence="2" id="KW-1185">Reference proteome</keyword>
<comment type="caution">
    <text evidence="1">The sequence shown here is derived from an EMBL/GenBank/DDBJ whole genome shotgun (WGS) entry which is preliminary data.</text>
</comment>
<sequence length="126" mass="13295">MALKRQSWTESLVPTHRGTRCRRTVALCLPAALLLAVPIGRAAEVSGFMQVTVSPGDTAQCDSNPCQVMFNIPAGSGGVVVTGNEVTWGTYPAGQTANLGQVFNSTAFAIEGMDVPKVWVYVPSDP</sequence>
<protein>
    <submittedName>
        <fullName evidence="1">Uncharacterized protein</fullName>
    </submittedName>
</protein>
<dbReference type="RefSeq" id="WP_120797723.1">
    <property type="nucleotide sequence ID" value="NZ_RBXL01000001.1"/>
</dbReference>
<dbReference type="AlphaFoldDB" id="A0A495V7R4"/>
<evidence type="ECO:0000313" key="2">
    <source>
        <dbReference type="Proteomes" id="UP000274556"/>
    </source>
</evidence>
<proteinExistence type="predicted"/>
<dbReference type="EMBL" id="RBXL01000001">
    <property type="protein sequence ID" value="RKT45451.1"/>
    <property type="molecule type" value="Genomic_DNA"/>
</dbReference>
<accession>A0A495V7R4</accession>
<organism evidence="1 2">
    <name type="scientific">Thiocapsa rosea</name>
    <dbReference type="NCBI Taxonomy" id="69360"/>
    <lineage>
        <taxon>Bacteria</taxon>
        <taxon>Pseudomonadati</taxon>
        <taxon>Pseudomonadota</taxon>
        <taxon>Gammaproteobacteria</taxon>
        <taxon>Chromatiales</taxon>
        <taxon>Chromatiaceae</taxon>
        <taxon>Thiocapsa</taxon>
    </lineage>
</organism>